<evidence type="ECO:0000259" key="3">
    <source>
        <dbReference type="PROSITE" id="PS51186"/>
    </source>
</evidence>
<evidence type="ECO:0000313" key="5">
    <source>
        <dbReference type="Proteomes" id="UP000233276"/>
    </source>
</evidence>
<dbReference type="AlphaFoldDB" id="A0A2K9DWL3"/>
<protein>
    <submittedName>
        <fullName evidence="4">GNAT family N-acetyltransferase</fullName>
    </submittedName>
</protein>
<name>A0A2K9DWL3_9MICO</name>
<keyword evidence="1 4" id="KW-0808">Transferase</keyword>
<evidence type="ECO:0000256" key="2">
    <source>
        <dbReference type="ARBA" id="ARBA00023315"/>
    </source>
</evidence>
<dbReference type="InterPro" id="IPR016181">
    <property type="entry name" value="Acyl_CoA_acyltransferase"/>
</dbReference>
<sequence length="157" mass="16952">MNAPDDILIRPDDLTGQATRALVAAHLSGMHAASPACSVHALDIDALRDPAVSFWSAWIAGEIAGIGALKRRDPHRGELKSMRTAERFLGRGVGRALLRHIMAEAAAAGMSSLWLETGTTEEFAAARHLYASEGFVVCGPFDDYVLDPFSTFMTREI</sequence>
<evidence type="ECO:0000256" key="1">
    <source>
        <dbReference type="ARBA" id="ARBA00022679"/>
    </source>
</evidence>
<dbReference type="EMBL" id="CP025299">
    <property type="protein sequence ID" value="AUG28993.1"/>
    <property type="molecule type" value="Genomic_DNA"/>
</dbReference>
<dbReference type="RefSeq" id="WP_101305846.1">
    <property type="nucleotide sequence ID" value="NZ_CP025299.1"/>
</dbReference>
<dbReference type="PANTHER" id="PTHR43877:SF5">
    <property type="entry name" value="BLL8307 PROTEIN"/>
    <property type="match status" value="1"/>
</dbReference>
<dbReference type="KEGG" id="mhos:CXR34_05580"/>
<dbReference type="Pfam" id="PF00583">
    <property type="entry name" value="Acetyltransf_1"/>
    <property type="match status" value="1"/>
</dbReference>
<evidence type="ECO:0000313" key="4">
    <source>
        <dbReference type="EMBL" id="AUG28993.1"/>
    </source>
</evidence>
<accession>A0A2K9DWL3</accession>
<proteinExistence type="predicted"/>
<feature type="domain" description="N-acetyltransferase" evidence="3">
    <location>
        <begin position="7"/>
        <end position="157"/>
    </location>
</feature>
<dbReference type="InterPro" id="IPR000182">
    <property type="entry name" value="GNAT_dom"/>
</dbReference>
<dbReference type="CDD" id="cd04301">
    <property type="entry name" value="NAT_SF"/>
    <property type="match status" value="1"/>
</dbReference>
<dbReference type="Gene3D" id="3.40.630.30">
    <property type="match status" value="1"/>
</dbReference>
<gene>
    <name evidence="4" type="ORF">CXR34_05580</name>
</gene>
<dbReference type="SUPFAM" id="SSF55729">
    <property type="entry name" value="Acyl-CoA N-acyltransferases (Nat)"/>
    <property type="match status" value="1"/>
</dbReference>
<organism evidence="4 5">
    <name type="scientific">Microbacterium hominis</name>
    <dbReference type="NCBI Taxonomy" id="162426"/>
    <lineage>
        <taxon>Bacteria</taxon>
        <taxon>Bacillati</taxon>
        <taxon>Actinomycetota</taxon>
        <taxon>Actinomycetes</taxon>
        <taxon>Micrococcales</taxon>
        <taxon>Microbacteriaceae</taxon>
        <taxon>Microbacterium</taxon>
    </lineage>
</organism>
<dbReference type="InterPro" id="IPR050832">
    <property type="entry name" value="Bact_Acetyltransf"/>
</dbReference>
<dbReference type="PROSITE" id="PS51186">
    <property type="entry name" value="GNAT"/>
    <property type="match status" value="1"/>
</dbReference>
<keyword evidence="2" id="KW-0012">Acyltransferase</keyword>
<reference evidence="4 5" key="1">
    <citation type="submission" date="2017-12" db="EMBL/GenBank/DDBJ databases">
        <title>Isolation and characterization of estrogens degradatiion strain Microbacterium hominis SJTG1.</title>
        <authorList>
            <person name="Xiong W."/>
            <person name="Yin C."/>
            <person name="Zheng D."/>
            <person name="Liang R."/>
        </authorList>
    </citation>
    <scope>NUCLEOTIDE SEQUENCE [LARGE SCALE GENOMIC DNA]</scope>
    <source>
        <strain evidence="4 5">SJTG1</strain>
    </source>
</reference>
<dbReference type="Proteomes" id="UP000233276">
    <property type="component" value="Chromosome"/>
</dbReference>
<dbReference type="PANTHER" id="PTHR43877">
    <property type="entry name" value="AMINOALKYLPHOSPHONATE N-ACETYLTRANSFERASE-RELATED-RELATED"/>
    <property type="match status" value="1"/>
</dbReference>
<dbReference type="GO" id="GO:0016747">
    <property type="term" value="F:acyltransferase activity, transferring groups other than amino-acyl groups"/>
    <property type="evidence" value="ECO:0007669"/>
    <property type="project" value="InterPro"/>
</dbReference>